<evidence type="ECO:0000256" key="2">
    <source>
        <dbReference type="SAM" id="SignalP"/>
    </source>
</evidence>
<feature type="signal peptide" evidence="2">
    <location>
        <begin position="1"/>
        <end position="19"/>
    </location>
</feature>
<feature type="region of interest" description="Disordered" evidence="1">
    <location>
        <begin position="181"/>
        <end position="204"/>
    </location>
</feature>
<dbReference type="AlphaFoldDB" id="A0A9W9Y5K5"/>
<keyword evidence="2" id="KW-0732">Signal</keyword>
<evidence type="ECO:0000313" key="3">
    <source>
        <dbReference type="EMBL" id="KAJ5520719.1"/>
    </source>
</evidence>
<dbReference type="OrthoDB" id="4991875at2759"/>
<evidence type="ECO:0000256" key="1">
    <source>
        <dbReference type="SAM" id="MobiDB-lite"/>
    </source>
</evidence>
<proteinExistence type="predicted"/>
<dbReference type="Proteomes" id="UP001149954">
    <property type="component" value="Unassembled WGS sequence"/>
</dbReference>
<dbReference type="PANTHER" id="PTHR40640">
    <property type="entry name" value="ANCHORED GLYCOPROTEIN, PUTATIVE (AFU_ORTHOLOGUE AFUA_8G04860)-RELATED"/>
    <property type="match status" value="1"/>
</dbReference>
<name>A0A9W9Y5K5_9EURO</name>
<reference evidence="3" key="2">
    <citation type="journal article" date="2023" name="IMA Fungus">
        <title>Comparative genomic study of the Penicillium genus elucidates a diverse pangenome and 15 lateral gene transfer events.</title>
        <authorList>
            <person name="Petersen C."/>
            <person name="Sorensen T."/>
            <person name="Nielsen M.R."/>
            <person name="Sondergaard T.E."/>
            <person name="Sorensen J.L."/>
            <person name="Fitzpatrick D.A."/>
            <person name="Frisvad J.C."/>
            <person name="Nielsen K.L."/>
        </authorList>
    </citation>
    <scope>NUCLEOTIDE SEQUENCE</scope>
    <source>
        <strain evidence="3">IBT 29495</strain>
    </source>
</reference>
<reference evidence="3" key="1">
    <citation type="submission" date="2022-12" db="EMBL/GenBank/DDBJ databases">
        <authorList>
            <person name="Petersen C."/>
        </authorList>
    </citation>
    <scope>NUCLEOTIDE SEQUENCE</scope>
    <source>
        <strain evidence="3">IBT 29495</strain>
    </source>
</reference>
<comment type="caution">
    <text evidence="3">The sequence shown here is derived from an EMBL/GenBank/DDBJ whole genome shotgun (WGS) entry which is preliminary data.</text>
</comment>
<dbReference type="EMBL" id="JAPWDS010000001">
    <property type="protein sequence ID" value="KAJ5520719.1"/>
    <property type="molecule type" value="Genomic_DNA"/>
</dbReference>
<feature type="region of interest" description="Disordered" evidence="1">
    <location>
        <begin position="128"/>
        <end position="162"/>
    </location>
</feature>
<keyword evidence="4" id="KW-1185">Reference proteome</keyword>
<accession>A0A9W9Y5K5</accession>
<organism evidence="3 4">
    <name type="scientific">Penicillium fimorum</name>
    <dbReference type="NCBI Taxonomy" id="1882269"/>
    <lineage>
        <taxon>Eukaryota</taxon>
        <taxon>Fungi</taxon>
        <taxon>Dikarya</taxon>
        <taxon>Ascomycota</taxon>
        <taxon>Pezizomycotina</taxon>
        <taxon>Eurotiomycetes</taxon>
        <taxon>Eurotiomycetidae</taxon>
        <taxon>Eurotiales</taxon>
        <taxon>Aspergillaceae</taxon>
        <taxon>Penicillium</taxon>
    </lineage>
</organism>
<sequence length="231" mass="22694">MRFYTIALLTGATAVAANSANLLLPGFAGQDLQASIMETNGDATTYKITCPKTADACGIVGDGMTAIAAPTSMQLKNINLQGTIGTVSCNVAGTTYASCHASAGTATPSGTLGPDDLNWMPVTISTKHTATSTTTTKAPTSTTTTQVTTTSTSTTTPAITSTSTLVSTPKKSSSLIASTTSSTPLAGASTSAAAGTGAPASSSTPFNAAGQLAGSIWTVGGAFMALACAFA</sequence>
<dbReference type="PANTHER" id="PTHR40640:SF1">
    <property type="entry name" value="ANCHORED GLYCOPROTEIN, PUTATIVE (AFU_ORTHOLOGUE AFUA_8G04860)-RELATED"/>
    <property type="match status" value="1"/>
</dbReference>
<evidence type="ECO:0000313" key="4">
    <source>
        <dbReference type="Proteomes" id="UP001149954"/>
    </source>
</evidence>
<protein>
    <submittedName>
        <fullName evidence="3">Uncharacterized protein</fullName>
    </submittedName>
</protein>
<feature type="chain" id="PRO_5040921224" evidence="2">
    <location>
        <begin position="20"/>
        <end position="231"/>
    </location>
</feature>
<gene>
    <name evidence="3" type="ORF">N7463_001172</name>
</gene>